<dbReference type="GO" id="GO:0004368">
    <property type="term" value="F:glycerol-3-phosphate dehydrogenase (quinone) activity"/>
    <property type="evidence" value="ECO:0007669"/>
    <property type="project" value="InterPro"/>
</dbReference>
<evidence type="ECO:0000256" key="3">
    <source>
        <dbReference type="ARBA" id="ARBA00022630"/>
    </source>
</evidence>
<accession>A0AA48KBW9</accession>
<dbReference type="InterPro" id="IPR006076">
    <property type="entry name" value="FAD-dep_OxRdtase"/>
</dbReference>
<dbReference type="InterPro" id="IPR000447">
    <property type="entry name" value="G3P_DH_FAD-dep"/>
</dbReference>
<evidence type="ECO:0000256" key="1">
    <source>
        <dbReference type="ARBA" id="ARBA00001974"/>
    </source>
</evidence>
<dbReference type="KEGG" id="msea:METESE_04730"/>
<evidence type="ECO:0000313" key="9">
    <source>
        <dbReference type="EMBL" id="BDU75515.1"/>
    </source>
</evidence>
<evidence type="ECO:0000256" key="2">
    <source>
        <dbReference type="ARBA" id="ARBA00007330"/>
    </source>
</evidence>
<comment type="similarity">
    <text evidence="2">Belongs to the FAD-dependent glycerol-3-phosphate dehydrogenase family.</text>
</comment>
<dbReference type="InterPro" id="IPR038299">
    <property type="entry name" value="DAO_C_sf"/>
</dbReference>
<keyword evidence="3" id="KW-0285">Flavoprotein</keyword>
<name>A0AA48KBW9_9BACT</name>
<dbReference type="PANTHER" id="PTHR11985:SF35">
    <property type="entry name" value="ANAEROBIC GLYCEROL-3-PHOSPHATE DEHYDROGENASE SUBUNIT A"/>
    <property type="match status" value="1"/>
</dbReference>
<dbReference type="SUPFAM" id="SSF51905">
    <property type="entry name" value="FAD/NAD(P)-binding domain"/>
    <property type="match status" value="1"/>
</dbReference>
<dbReference type="InterPro" id="IPR031656">
    <property type="entry name" value="DAO_C"/>
</dbReference>
<dbReference type="GO" id="GO:0006071">
    <property type="term" value="P:glycerol metabolic process"/>
    <property type="evidence" value="ECO:0007669"/>
    <property type="project" value="UniProtKB-KW"/>
</dbReference>
<feature type="domain" description="FAD dependent oxidoreductase" evidence="7">
    <location>
        <begin position="36"/>
        <end position="397"/>
    </location>
</feature>
<dbReference type="GO" id="GO:0046168">
    <property type="term" value="P:glycerol-3-phosphate catabolic process"/>
    <property type="evidence" value="ECO:0007669"/>
    <property type="project" value="TreeGrafter"/>
</dbReference>
<comment type="cofactor">
    <cofactor evidence="1">
        <name>FAD</name>
        <dbReference type="ChEBI" id="CHEBI:57692"/>
    </cofactor>
</comment>
<keyword evidence="5" id="KW-0274">FAD</keyword>
<proteinExistence type="inferred from homology"/>
<protein>
    <submittedName>
        <fullName evidence="9">Glycerol-3-phosphate dehydrogenase</fullName>
    </submittedName>
</protein>
<keyword evidence="6" id="KW-0560">Oxidoreductase</keyword>
<keyword evidence="10" id="KW-1185">Reference proteome</keyword>
<evidence type="ECO:0000256" key="4">
    <source>
        <dbReference type="ARBA" id="ARBA00022798"/>
    </source>
</evidence>
<dbReference type="EMBL" id="AP027081">
    <property type="protein sequence ID" value="BDU75515.1"/>
    <property type="molecule type" value="Genomic_DNA"/>
</dbReference>
<evidence type="ECO:0000256" key="6">
    <source>
        <dbReference type="ARBA" id="ARBA00023002"/>
    </source>
</evidence>
<evidence type="ECO:0000259" key="8">
    <source>
        <dbReference type="Pfam" id="PF16901"/>
    </source>
</evidence>
<gene>
    <name evidence="9" type="primary">glpA</name>
    <name evidence="9" type="ORF">METESE_04730</name>
</gene>
<keyword evidence="4" id="KW-0319">Glycerol metabolism</keyword>
<organism evidence="9 10">
    <name type="scientific">Mesoterricola sediminis</name>
    <dbReference type="NCBI Taxonomy" id="2927980"/>
    <lineage>
        <taxon>Bacteria</taxon>
        <taxon>Pseudomonadati</taxon>
        <taxon>Acidobacteriota</taxon>
        <taxon>Holophagae</taxon>
        <taxon>Holophagales</taxon>
        <taxon>Holophagaceae</taxon>
        <taxon>Mesoterricola</taxon>
    </lineage>
</organism>
<dbReference type="Proteomes" id="UP001228113">
    <property type="component" value="Chromosome"/>
</dbReference>
<dbReference type="InterPro" id="IPR036188">
    <property type="entry name" value="FAD/NAD-bd_sf"/>
</dbReference>
<dbReference type="Pfam" id="PF01266">
    <property type="entry name" value="DAO"/>
    <property type="match status" value="1"/>
</dbReference>
<dbReference type="Pfam" id="PF16901">
    <property type="entry name" value="DAO_C"/>
    <property type="match status" value="1"/>
</dbReference>
<sequence>MTRERTNDFAVDGTPLAWSALDRDRELDRAAATDVDLVILGGGITGAGIAREAALRGIPFLLVDKDDFAAGTSSRSSKLVHGGMRYLAQRDFALVRESTTERNWLCAALPNLVRPIRFHYCGYLGGKDTPGRVRLALRLYDLLSNTFSRYRMPRHELLAPEELRRREPAVRAEGVAMAGDYYDANVDDARLTMEVLKEARDLSGGRSAALNYVEALAIREAAPGLREVDLRDAFTGRAFTVRARCVVNATGVWAGGTLARAGGPSGLIRPTKGVHLAVPNARVGNREAFVMRSLDDGRSFFVLRRGDITLIGTTDTDYQGPLEAPFCTAEDADYLLRTVNARFPEARLTRDDVLSTYAGIRPLVRQEGVGASSVSRRHVVRDEGGGLVTVAGGKLTTFRLMAWDVLRTCSARGYLRPLGRKEAKRHFSRRPLKAGLAWEAFGAALRRLDLEGLLPGPALRHLHQQYGQGALRILAAVKADPGSGRPILEGHPWCAAEIEHILAYENAPTLMDVMLRRTEMQMIVSHRDQPALAAGVARILARAYDWDQARTDRELADYLAYVRRTILFERDAHA</sequence>
<dbReference type="AlphaFoldDB" id="A0AA48KBW9"/>
<dbReference type="Gene3D" id="1.10.8.870">
    <property type="entry name" value="Alpha-glycerophosphate oxidase, cap domain"/>
    <property type="match status" value="1"/>
</dbReference>
<dbReference type="Gene3D" id="3.50.50.60">
    <property type="entry name" value="FAD/NAD(P)-binding domain"/>
    <property type="match status" value="1"/>
</dbReference>
<feature type="domain" description="Alpha-glycerophosphate oxidase C-terminal" evidence="8">
    <location>
        <begin position="455"/>
        <end position="550"/>
    </location>
</feature>
<dbReference type="PANTHER" id="PTHR11985">
    <property type="entry name" value="GLYCEROL-3-PHOSPHATE DEHYDROGENASE"/>
    <property type="match status" value="1"/>
</dbReference>
<evidence type="ECO:0000313" key="10">
    <source>
        <dbReference type="Proteomes" id="UP001228113"/>
    </source>
</evidence>
<reference evidence="9" key="1">
    <citation type="journal article" date="2023" name="Int. J. Syst. Evol. Microbiol.">
        <title>Mesoterricola silvestris gen. nov., sp. nov., Mesoterricola sediminis sp. nov., Geothrix oryzae sp. nov., Geothrix edaphica sp. nov., Geothrix rubra sp. nov., and Geothrix limicola sp. nov., six novel members of Acidobacteriota isolated from soils.</title>
        <authorList>
            <person name="Itoh H."/>
            <person name="Sugisawa Y."/>
            <person name="Mise K."/>
            <person name="Xu Z."/>
            <person name="Kuniyasu M."/>
            <person name="Ushijima N."/>
            <person name="Kawano K."/>
            <person name="Kobayashi E."/>
            <person name="Shiratori Y."/>
            <person name="Masuda Y."/>
            <person name="Senoo K."/>
        </authorList>
    </citation>
    <scope>NUCLEOTIDE SEQUENCE</scope>
    <source>
        <strain evidence="9">W786</strain>
    </source>
</reference>
<dbReference type="Gene3D" id="3.30.9.10">
    <property type="entry name" value="D-Amino Acid Oxidase, subunit A, domain 2"/>
    <property type="match status" value="1"/>
</dbReference>
<evidence type="ECO:0000259" key="7">
    <source>
        <dbReference type="Pfam" id="PF01266"/>
    </source>
</evidence>
<dbReference type="PRINTS" id="PR01001">
    <property type="entry name" value="FADG3PDH"/>
</dbReference>
<dbReference type="RefSeq" id="WP_243335513.1">
    <property type="nucleotide sequence ID" value="NZ_AP027081.1"/>
</dbReference>
<evidence type="ECO:0000256" key="5">
    <source>
        <dbReference type="ARBA" id="ARBA00022827"/>
    </source>
</evidence>